<dbReference type="Proteomes" id="UP000070224">
    <property type="component" value="Unassembled WGS sequence"/>
</dbReference>
<evidence type="ECO:0000313" key="2">
    <source>
        <dbReference type="EMBL" id="KXB74872.1"/>
    </source>
</evidence>
<gene>
    <name evidence="2" type="ORF">HMPREF3185_01585</name>
</gene>
<comment type="caution">
    <text evidence="2">The sequence shown here is derived from an EMBL/GenBank/DDBJ whole genome shotgun (WGS) entry which is preliminary data.</text>
</comment>
<reference evidence="3" key="1">
    <citation type="submission" date="2016-01" db="EMBL/GenBank/DDBJ databases">
        <authorList>
            <person name="Mitreva M."/>
            <person name="Pepin K.H."/>
            <person name="Mihindukulasuriya K.A."/>
            <person name="Fulton R."/>
            <person name="Fronick C."/>
            <person name="O'Laughlin M."/>
            <person name="Miner T."/>
            <person name="Herter B."/>
            <person name="Rosa B.A."/>
            <person name="Cordes M."/>
            <person name="Tomlinson C."/>
            <person name="Wollam A."/>
            <person name="Palsikar V.B."/>
            <person name="Mardis E.R."/>
            <person name="Wilson R.K."/>
        </authorList>
    </citation>
    <scope>NUCLEOTIDE SEQUENCE [LARGE SCALE GENOMIC DNA]</scope>
    <source>
        <strain evidence="3">KA00683</strain>
    </source>
</reference>
<evidence type="ECO:0000256" key="1">
    <source>
        <dbReference type="SAM" id="MobiDB-lite"/>
    </source>
</evidence>
<feature type="region of interest" description="Disordered" evidence="1">
    <location>
        <begin position="153"/>
        <end position="174"/>
    </location>
</feature>
<name>A0A134B4K9_9PORP</name>
<sequence length="174" mass="19703">MALFDKFTKKNNEAATLSPSSVLPTILEALSKEGYRPERDNEIRIVYKNEGIFCCFYYREDDPEFLLVRATFERAAFDDVHEAFLYKACAKTDFDQKVSKAYVDEEGDIVFSVEAFIMPGTPIDRLALRMSDALASTVAFYHRALKQLVEEYNKENGDDSETSAPVTPTTALPN</sequence>
<dbReference type="AlphaFoldDB" id="A0A134B4K9"/>
<evidence type="ECO:0000313" key="3">
    <source>
        <dbReference type="Proteomes" id="UP000070224"/>
    </source>
</evidence>
<dbReference type="PATRIC" id="fig|322095.3.peg.1562"/>
<keyword evidence="3" id="KW-1185">Reference proteome</keyword>
<dbReference type="OrthoDB" id="1014118at2"/>
<proteinExistence type="predicted"/>
<organism evidence="2 3">
    <name type="scientific">Porphyromonas somerae</name>
    <dbReference type="NCBI Taxonomy" id="322095"/>
    <lineage>
        <taxon>Bacteria</taxon>
        <taxon>Pseudomonadati</taxon>
        <taxon>Bacteroidota</taxon>
        <taxon>Bacteroidia</taxon>
        <taxon>Bacteroidales</taxon>
        <taxon>Porphyromonadaceae</taxon>
        <taxon>Porphyromonas</taxon>
    </lineage>
</organism>
<protein>
    <recommendedName>
        <fullName evidence="4">Bacterial sensory transduction regulator</fullName>
    </recommendedName>
</protein>
<feature type="compositionally biased region" description="Polar residues" evidence="1">
    <location>
        <begin position="162"/>
        <end position="174"/>
    </location>
</feature>
<dbReference type="RefSeq" id="WP_060935739.1">
    <property type="nucleotide sequence ID" value="NZ_KQ960459.1"/>
</dbReference>
<evidence type="ECO:0008006" key="4">
    <source>
        <dbReference type="Google" id="ProtNLM"/>
    </source>
</evidence>
<dbReference type="EMBL" id="LSDK01000110">
    <property type="protein sequence ID" value="KXB74872.1"/>
    <property type="molecule type" value="Genomic_DNA"/>
</dbReference>
<accession>A0A134B4K9</accession>